<keyword evidence="8" id="KW-0418">Kinase</keyword>
<evidence type="ECO:0000259" key="14">
    <source>
        <dbReference type="PROSITE" id="PS51103"/>
    </source>
</evidence>
<name>A0ABX9LYX8_9LACO</name>
<keyword evidence="3" id="KW-1003">Cell membrane</keyword>
<evidence type="ECO:0000256" key="6">
    <source>
        <dbReference type="ARBA" id="ARBA00022683"/>
    </source>
</evidence>
<dbReference type="InterPro" id="IPR018113">
    <property type="entry name" value="PTrfase_EIIB_Cys"/>
</dbReference>
<organism evidence="15 16">
    <name type="scientific">Lactobacillus bombicola</name>
    <dbReference type="NCBI Taxonomy" id="1505723"/>
    <lineage>
        <taxon>Bacteria</taxon>
        <taxon>Bacillati</taxon>
        <taxon>Bacillota</taxon>
        <taxon>Bacilli</taxon>
        <taxon>Lactobacillales</taxon>
        <taxon>Lactobacillaceae</taxon>
        <taxon>Lactobacillus</taxon>
    </lineage>
</organism>
<dbReference type="InterPro" id="IPR003352">
    <property type="entry name" value="PTS_EIIC"/>
</dbReference>
<feature type="domain" description="PTS EIIB type-1" evidence="13">
    <location>
        <begin position="5"/>
        <end position="87"/>
    </location>
</feature>
<dbReference type="PANTHER" id="PTHR30175:SF1">
    <property type="entry name" value="PTS SYSTEM ARBUTIN-, CELLOBIOSE-, AND SALICIN-SPECIFIC EIIBC COMPONENT-RELATED"/>
    <property type="match status" value="1"/>
</dbReference>
<dbReference type="RefSeq" id="WP_118906707.1">
    <property type="nucleotide sequence ID" value="NZ_QOCU01000001.1"/>
</dbReference>
<comment type="subcellular location">
    <subcellularLocation>
        <location evidence="1">Cell membrane</location>
        <topology evidence="1">Multi-pass membrane protein</topology>
    </subcellularLocation>
</comment>
<keyword evidence="9 12" id="KW-1133">Transmembrane helix</keyword>
<feature type="transmembrane region" description="Helical" evidence="12">
    <location>
        <begin position="108"/>
        <end position="134"/>
    </location>
</feature>
<dbReference type="InterPro" id="IPR001996">
    <property type="entry name" value="PTS_IIB_1"/>
</dbReference>
<accession>A0ABX9LYX8</accession>
<feature type="transmembrane region" description="Helical" evidence="12">
    <location>
        <begin position="386"/>
        <end position="407"/>
    </location>
</feature>
<evidence type="ECO:0000256" key="7">
    <source>
        <dbReference type="ARBA" id="ARBA00022692"/>
    </source>
</evidence>
<dbReference type="SUPFAM" id="SSF55604">
    <property type="entry name" value="Glucose permease domain IIB"/>
    <property type="match status" value="1"/>
</dbReference>
<evidence type="ECO:0000256" key="1">
    <source>
        <dbReference type="ARBA" id="ARBA00004651"/>
    </source>
</evidence>
<proteinExistence type="predicted"/>
<feature type="transmembrane region" description="Helical" evidence="12">
    <location>
        <begin position="146"/>
        <end position="169"/>
    </location>
</feature>
<dbReference type="PROSITE" id="PS51098">
    <property type="entry name" value="PTS_EIIB_TYPE_1"/>
    <property type="match status" value="1"/>
</dbReference>
<feature type="active site" description="Phosphocysteine intermediate; for EIIB activity" evidence="11">
    <location>
        <position position="27"/>
    </location>
</feature>
<feature type="transmembrane region" description="Helical" evidence="12">
    <location>
        <begin position="215"/>
        <end position="233"/>
    </location>
</feature>
<keyword evidence="7 12" id="KW-0812">Transmembrane</keyword>
<evidence type="ECO:0000256" key="5">
    <source>
        <dbReference type="ARBA" id="ARBA00022679"/>
    </source>
</evidence>
<evidence type="ECO:0000313" key="16">
    <source>
        <dbReference type="Proteomes" id="UP000283380"/>
    </source>
</evidence>
<dbReference type="PROSITE" id="PS51103">
    <property type="entry name" value="PTS_EIIC_TYPE_1"/>
    <property type="match status" value="1"/>
</dbReference>
<dbReference type="EMBL" id="QOCU01000001">
    <property type="protein sequence ID" value="RHW53629.1"/>
    <property type="molecule type" value="Genomic_DNA"/>
</dbReference>
<comment type="caution">
    <text evidence="15">The sequence shown here is derived from an EMBL/GenBank/DDBJ whole genome shotgun (WGS) entry which is preliminary data.</text>
</comment>
<gene>
    <name evidence="15" type="ORF">DS834_01485</name>
</gene>
<feature type="transmembrane region" description="Helical" evidence="12">
    <location>
        <begin position="176"/>
        <end position="195"/>
    </location>
</feature>
<dbReference type="PANTHER" id="PTHR30175">
    <property type="entry name" value="PHOSPHOTRANSFERASE SYSTEM TRANSPORT PROTEIN"/>
    <property type="match status" value="1"/>
</dbReference>
<dbReference type="Pfam" id="PF00367">
    <property type="entry name" value="PTS_EIIB"/>
    <property type="match status" value="1"/>
</dbReference>
<evidence type="ECO:0000256" key="11">
    <source>
        <dbReference type="PROSITE-ProRule" id="PRU00421"/>
    </source>
</evidence>
<keyword evidence="16" id="KW-1185">Reference proteome</keyword>
<keyword evidence="2" id="KW-0813">Transport</keyword>
<evidence type="ECO:0000256" key="12">
    <source>
        <dbReference type="SAM" id="Phobius"/>
    </source>
</evidence>
<sequence>MDKINKDAVAILKYVGGPQNVNSLVHCVTRLRFELKDSHKIDEKKLNDLSCVLSIVHTGGQDQIVIGPNVAEYYDIIQQKLAANKQTDSTKSPEANSSNKVKFSLTKIISGAFMPLLSIMSGAGMVKAILTVLTSLHWLSATSTPYLVLAAAGNSVFYFLPIFVGITLAKEFKADPFVGGALGAALLEPSFTHLIGKHGLNFLGMPLDPIDYSTTVFPIFVIIGAYVILERLLKRIIPQQLQFFLNSTICLIILVPATVLIFGPFGNTVGNWISTIIMWLFGKSRLVAGLVLGASYSFLTVLGLHWGLVPITLQNLKIYGGDVIGGVGVCAFWAQIGVALGAFLYSLIKSKNPKLESLAGSVTVTGIFAGVTEPILYGLIMPSKRLIIITAIAGGLGGAVSASLHVVVKSFLIDNIFSILMMMYEPIGFMILGSGTALLTGALLTYFWGFEKSTKK</sequence>
<evidence type="ECO:0000259" key="13">
    <source>
        <dbReference type="PROSITE" id="PS51098"/>
    </source>
</evidence>
<evidence type="ECO:0000256" key="10">
    <source>
        <dbReference type="ARBA" id="ARBA00023136"/>
    </source>
</evidence>
<reference evidence="15 16" key="1">
    <citation type="submission" date="2018-07" db="EMBL/GenBank/DDBJ databases">
        <title>Genome sequences of six Lactobacillus spp. isolated from bumble bee guts.</title>
        <authorList>
            <person name="Motta E.V.S."/>
            <person name="Moran N.A."/>
        </authorList>
    </citation>
    <scope>NUCLEOTIDE SEQUENCE [LARGE SCALE GENOMIC DNA]</scope>
    <source>
        <strain evidence="15 16">BI-4G</strain>
    </source>
</reference>
<feature type="transmembrane region" description="Helical" evidence="12">
    <location>
        <begin position="358"/>
        <end position="379"/>
    </location>
</feature>
<feature type="transmembrane region" description="Helical" evidence="12">
    <location>
        <begin position="427"/>
        <end position="450"/>
    </location>
</feature>
<evidence type="ECO:0000256" key="4">
    <source>
        <dbReference type="ARBA" id="ARBA00022597"/>
    </source>
</evidence>
<dbReference type="InterPro" id="IPR013013">
    <property type="entry name" value="PTS_EIIC_1"/>
</dbReference>
<protein>
    <submittedName>
        <fullName evidence="15">PTS beta-glucoside transporter subunit EIIBCA</fullName>
    </submittedName>
</protein>
<evidence type="ECO:0000256" key="3">
    <source>
        <dbReference type="ARBA" id="ARBA00022475"/>
    </source>
</evidence>
<dbReference type="CDD" id="cd00212">
    <property type="entry name" value="PTS_IIB_glc"/>
    <property type="match status" value="1"/>
</dbReference>
<keyword evidence="4" id="KW-0762">Sugar transport</keyword>
<dbReference type="Proteomes" id="UP000283380">
    <property type="component" value="Unassembled WGS sequence"/>
</dbReference>
<feature type="transmembrane region" description="Helical" evidence="12">
    <location>
        <begin position="323"/>
        <end position="346"/>
    </location>
</feature>
<evidence type="ECO:0000256" key="9">
    <source>
        <dbReference type="ARBA" id="ARBA00022989"/>
    </source>
</evidence>
<evidence type="ECO:0000313" key="15">
    <source>
        <dbReference type="EMBL" id="RHW53629.1"/>
    </source>
</evidence>
<keyword evidence="10 12" id="KW-0472">Membrane</keyword>
<feature type="transmembrane region" description="Helical" evidence="12">
    <location>
        <begin position="245"/>
        <end position="266"/>
    </location>
</feature>
<feature type="transmembrane region" description="Helical" evidence="12">
    <location>
        <begin position="286"/>
        <end position="311"/>
    </location>
</feature>
<keyword evidence="5" id="KW-0808">Transferase</keyword>
<feature type="domain" description="PTS EIIC type-1" evidence="14">
    <location>
        <begin position="107"/>
        <end position="456"/>
    </location>
</feature>
<dbReference type="InterPro" id="IPR036878">
    <property type="entry name" value="Glu_permease_IIB"/>
</dbReference>
<dbReference type="PROSITE" id="PS01035">
    <property type="entry name" value="PTS_EIIB_TYPE_1_CYS"/>
    <property type="match status" value="1"/>
</dbReference>
<dbReference type="Gene3D" id="3.30.1360.60">
    <property type="entry name" value="Glucose permease domain IIB"/>
    <property type="match status" value="1"/>
</dbReference>
<dbReference type="InterPro" id="IPR050558">
    <property type="entry name" value="PTS_Sugar-Specific_Components"/>
</dbReference>
<evidence type="ECO:0000256" key="8">
    <source>
        <dbReference type="ARBA" id="ARBA00022777"/>
    </source>
</evidence>
<dbReference type="Pfam" id="PF02378">
    <property type="entry name" value="PTS_EIIC"/>
    <property type="match status" value="1"/>
</dbReference>
<evidence type="ECO:0000256" key="2">
    <source>
        <dbReference type="ARBA" id="ARBA00022448"/>
    </source>
</evidence>
<keyword evidence="6" id="KW-0598">Phosphotransferase system</keyword>